<dbReference type="Proteomes" id="UP000695023">
    <property type="component" value="Unplaced"/>
</dbReference>
<keyword evidence="2" id="KW-1185">Reference proteome</keyword>
<feature type="non-terminal residue" evidence="3">
    <location>
        <position position="1"/>
    </location>
</feature>
<evidence type="ECO:0000256" key="1">
    <source>
        <dbReference type="SAM" id="MobiDB-lite"/>
    </source>
</evidence>
<sequence>NKGIDHLSSMKRKNAVLVYDLLLEMLDANTASSSSQTSSSSPGSDTYSEQQQFPPPPSDLQPGLDQMATAADNTTVPPAEVPVLDGHLLTLQSTTPSQNLAGSHLDSNE</sequence>
<feature type="compositionally biased region" description="Low complexity" evidence="1">
    <location>
        <begin position="30"/>
        <end position="48"/>
    </location>
</feature>
<accession>A0A9Y6J5S8</accession>
<evidence type="ECO:0000313" key="2">
    <source>
        <dbReference type="Proteomes" id="UP000695023"/>
    </source>
</evidence>
<proteinExistence type="predicted"/>
<reference evidence="3" key="1">
    <citation type="submission" date="2025-08" db="UniProtKB">
        <authorList>
            <consortium name="RefSeq"/>
        </authorList>
    </citation>
    <scope>IDENTIFICATION</scope>
</reference>
<evidence type="ECO:0000313" key="3">
    <source>
        <dbReference type="RefSeq" id="XP_013763672.1"/>
    </source>
</evidence>
<organism evidence="2 3">
    <name type="scientific">Pundamilia nyererei</name>
    <dbReference type="NCBI Taxonomy" id="303518"/>
    <lineage>
        <taxon>Eukaryota</taxon>
        <taxon>Metazoa</taxon>
        <taxon>Chordata</taxon>
        <taxon>Craniata</taxon>
        <taxon>Vertebrata</taxon>
        <taxon>Euteleostomi</taxon>
        <taxon>Actinopterygii</taxon>
        <taxon>Neopterygii</taxon>
        <taxon>Teleostei</taxon>
        <taxon>Neoteleostei</taxon>
        <taxon>Acanthomorphata</taxon>
        <taxon>Ovalentaria</taxon>
        <taxon>Cichlomorphae</taxon>
        <taxon>Cichliformes</taxon>
        <taxon>Cichlidae</taxon>
        <taxon>African cichlids</taxon>
        <taxon>Pseudocrenilabrinae</taxon>
        <taxon>Haplochromini</taxon>
        <taxon>Pundamilia</taxon>
    </lineage>
</organism>
<feature type="region of interest" description="Disordered" evidence="1">
    <location>
        <begin position="30"/>
        <end position="65"/>
    </location>
</feature>
<protein>
    <submittedName>
        <fullName evidence="3">Estrogen receptor beta-like</fullName>
    </submittedName>
</protein>
<name>A0A9Y6J5S8_9CICH</name>
<dbReference type="RefSeq" id="XP_013763672.1">
    <property type="nucleotide sequence ID" value="XM_013908218.1"/>
</dbReference>
<dbReference type="GeneID" id="106456063"/>
<dbReference type="AlphaFoldDB" id="A0A9Y6J5S8"/>
<gene>
    <name evidence="3" type="primary">LOC106456063</name>
</gene>